<feature type="region of interest" description="Disordered" evidence="2">
    <location>
        <begin position="326"/>
        <end position="356"/>
    </location>
</feature>
<dbReference type="PROSITE" id="PS50088">
    <property type="entry name" value="ANK_REPEAT"/>
    <property type="match status" value="2"/>
</dbReference>
<dbReference type="PANTHER" id="PTHR46224:SF64">
    <property type="entry name" value="IQ MOTIF AND ANKYRIN REPEAT DOMAIN-CONTAINING PROTEIN 1"/>
    <property type="match status" value="1"/>
</dbReference>
<keyword evidence="4" id="KW-1185">Reference proteome</keyword>
<dbReference type="Pfam" id="PF12796">
    <property type="entry name" value="Ank_2"/>
    <property type="match status" value="1"/>
</dbReference>
<dbReference type="InterPro" id="IPR036770">
    <property type="entry name" value="Ankyrin_rpt-contain_sf"/>
</dbReference>
<feature type="repeat" description="ANK" evidence="1">
    <location>
        <begin position="256"/>
        <end position="288"/>
    </location>
</feature>
<evidence type="ECO:0000313" key="4">
    <source>
        <dbReference type="Proteomes" id="UP000800092"/>
    </source>
</evidence>
<proteinExistence type="predicted"/>
<organism evidence="3 4">
    <name type="scientific">Viridothelium virens</name>
    <name type="common">Speckled blister lichen</name>
    <name type="synonym">Trypethelium virens</name>
    <dbReference type="NCBI Taxonomy" id="1048519"/>
    <lineage>
        <taxon>Eukaryota</taxon>
        <taxon>Fungi</taxon>
        <taxon>Dikarya</taxon>
        <taxon>Ascomycota</taxon>
        <taxon>Pezizomycotina</taxon>
        <taxon>Dothideomycetes</taxon>
        <taxon>Dothideomycetes incertae sedis</taxon>
        <taxon>Trypetheliales</taxon>
        <taxon>Trypetheliaceae</taxon>
        <taxon>Viridothelium</taxon>
    </lineage>
</organism>
<dbReference type="SMART" id="SM00248">
    <property type="entry name" value="ANK"/>
    <property type="match status" value="5"/>
</dbReference>
<evidence type="ECO:0000256" key="1">
    <source>
        <dbReference type="PROSITE-ProRule" id="PRU00023"/>
    </source>
</evidence>
<evidence type="ECO:0000256" key="2">
    <source>
        <dbReference type="SAM" id="MobiDB-lite"/>
    </source>
</evidence>
<evidence type="ECO:0000313" key="3">
    <source>
        <dbReference type="EMBL" id="KAF2233540.1"/>
    </source>
</evidence>
<accession>A0A6A6H767</accession>
<dbReference type="InterPro" id="IPR002110">
    <property type="entry name" value="Ankyrin_rpt"/>
</dbReference>
<feature type="repeat" description="ANK" evidence="1">
    <location>
        <begin position="175"/>
        <end position="207"/>
    </location>
</feature>
<name>A0A6A6H767_VIRVR</name>
<feature type="compositionally biased region" description="Basic and acidic residues" evidence="2">
    <location>
        <begin position="333"/>
        <end position="356"/>
    </location>
</feature>
<gene>
    <name evidence="3" type="ORF">EV356DRAFT_516151</name>
</gene>
<dbReference type="Pfam" id="PF13637">
    <property type="entry name" value="Ank_4"/>
    <property type="match status" value="1"/>
</dbReference>
<dbReference type="InterPro" id="IPR051616">
    <property type="entry name" value="Cul2-RING_E3_ligase_SR"/>
</dbReference>
<dbReference type="OrthoDB" id="539213at2759"/>
<keyword evidence="1" id="KW-0040">ANK repeat</keyword>
<dbReference type="EMBL" id="ML991805">
    <property type="protein sequence ID" value="KAF2233540.1"/>
    <property type="molecule type" value="Genomic_DNA"/>
</dbReference>
<dbReference type="Gene3D" id="1.25.40.20">
    <property type="entry name" value="Ankyrin repeat-containing domain"/>
    <property type="match status" value="1"/>
</dbReference>
<dbReference type="Proteomes" id="UP000800092">
    <property type="component" value="Unassembled WGS sequence"/>
</dbReference>
<reference evidence="3" key="1">
    <citation type="journal article" date="2020" name="Stud. Mycol.">
        <title>101 Dothideomycetes genomes: a test case for predicting lifestyles and emergence of pathogens.</title>
        <authorList>
            <person name="Haridas S."/>
            <person name="Albert R."/>
            <person name="Binder M."/>
            <person name="Bloem J."/>
            <person name="Labutti K."/>
            <person name="Salamov A."/>
            <person name="Andreopoulos B."/>
            <person name="Baker S."/>
            <person name="Barry K."/>
            <person name="Bills G."/>
            <person name="Bluhm B."/>
            <person name="Cannon C."/>
            <person name="Castanera R."/>
            <person name="Culley D."/>
            <person name="Daum C."/>
            <person name="Ezra D."/>
            <person name="Gonzalez J."/>
            <person name="Henrissat B."/>
            <person name="Kuo A."/>
            <person name="Liang C."/>
            <person name="Lipzen A."/>
            <person name="Lutzoni F."/>
            <person name="Magnuson J."/>
            <person name="Mondo S."/>
            <person name="Nolan M."/>
            <person name="Ohm R."/>
            <person name="Pangilinan J."/>
            <person name="Park H.-J."/>
            <person name="Ramirez L."/>
            <person name="Alfaro M."/>
            <person name="Sun H."/>
            <person name="Tritt A."/>
            <person name="Yoshinaga Y."/>
            <person name="Zwiers L.-H."/>
            <person name="Turgeon B."/>
            <person name="Goodwin S."/>
            <person name="Spatafora J."/>
            <person name="Crous P."/>
            <person name="Grigoriev I."/>
        </authorList>
    </citation>
    <scope>NUCLEOTIDE SEQUENCE</scope>
    <source>
        <strain evidence="3">Tuck. ex Michener</strain>
    </source>
</reference>
<dbReference type="PROSITE" id="PS50297">
    <property type="entry name" value="ANK_REP_REGION"/>
    <property type="match status" value="1"/>
</dbReference>
<dbReference type="SUPFAM" id="SSF48403">
    <property type="entry name" value="Ankyrin repeat"/>
    <property type="match status" value="1"/>
</dbReference>
<feature type="region of interest" description="Disordered" evidence="2">
    <location>
        <begin position="1"/>
        <end position="21"/>
    </location>
</feature>
<protein>
    <submittedName>
        <fullName evidence="3">Ankyrin</fullName>
    </submittedName>
</protein>
<dbReference type="PANTHER" id="PTHR46224">
    <property type="entry name" value="ANKYRIN REPEAT FAMILY PROTEIN"/>
    <property type="match status" value="1"/>
</dbReference>
<dbReference type="AlphaFoldDB" id="A0A6A6H767"/>
<sequence>MSTEKTGNFTDHESESESEYESILNSHCRAADEIERLGLNHSIQTAIRSANLETFIALVEGPHRDVLRIPYMDHRKSLLDKAAQDAGNNDSPAILSYLLEHGMSIKRINTLILITSDASVAIYEVLLRHGWDVNKRIASLRGGLGTTLLSSATENKEIAKWLLEHGADPNIKDGNDETPLDFAAAHSSPDIVELMISFGARVRFSDVFVSATRGNSGIPMMQYLLGNGCDINAHDHKHNPDFSERTFGKRKSRHDKVLTPLQWTIRNSNLDRTQFLLESGADPNAPNYEGETAWQWAAKHTYREPMEMLLQFARDDDPQKHVAKNLAALQKPSWKEMKARKAAERNSADRDSESDW</sequence>